<evidence type="ECO:0000256" key="1">
    <source>
        <dbReference type="ARBA" id="ARBA00004651"/>
    </source>
</evidence>
<keyword evidence="4 9" id="KW-0812">Transmembrane</keyword>
<dbReference type="GO" id="GO:0015031">
    <property type="term" value="P:protein transport"/>
    <property type="evidence" value="ECO:0007669"/>
    <property type="project" value="UniProtKB-KW"/>
</dbReference>
<dbReference type="EMBL" id="VMGH01000019">
    <property type="protein sequence ID" value="TSC92079.1"/>
    <property type="molecule type" value="Genomic_DNA"/>
</dbReference>
<dbReference type="GO" id="GO:0051205">
    <property type="term" value="P:protein insertion into membrane"/>
    <property type="evidence" value="ECO:0007669"/>
    <property type="project" value="TreeGrafter"/>
</dbReference>
<evidence type="ECO:0000256" key="4">
    <source>
        <dbReference type="ARBA" id="ARBA00022692"/>
    </source>
</evidence>
<evidence type="ECO:0000256" key="6">
    <source>
        <dbReference type="ARBA" id="ARBA00022989"/>
    </source>
</evidence>
<dbReference type="InterPro" id="IPR001708">
    <property type="entry name" value="YidC/ALB3/OXA1/COX18"/>
</dbReference>
<keyword evidence="2" id="KW-0813">Transport</keyword>
<evidence type="ECO:0000256" key="9">
    <source>
        <dbReference type="RuleBase" id="RU003945"/>
    </source>
</evidence>
<evidence type="ECO:0000256" key="2">
    <source>
        <dbReference type="ARBA" id="ARBA00022448"/>
    </source>
</evidence>
<proteinExistence type="inferred from homology"/>
<evidence type="ECO:0000256" key="7">
    <source>
        <dbReference type="ARBA" id="ARBA00023136"/>
    </source>
</evidence>
<keyword evidence="5" id="KW-0653">Protein transport</keyword>
<dbReference type="GO" id="GO:0032977">
    <property type="term" value="F:membrane insertase activity"/>
    <property type="evidence" value="ECO:0007669"/>
    <property type="project" value="InterPro"/>
</dbReference>
<sequence>MLSTLWDGVFLKPLANLLVFLTNIIPGHDLGVAIIILTIIIRLILYPLSKKAIQNQRAMQAFQPELDKIKEKYKDDKDKQTKETLAFYQKHKINPLSSCLPLIIQMPILIAMYWVFRYASFGTIEHLLYPFVHMPPTMAIKFLGVVDLTKPEVYVLPVLAGASQFYQSWMILGQAKKDEKRMGLKEKKSGPQDTATMITKQMTYIFPIITVMIAIKLPAAIVLYWIITNLFSIFQQYIIMKDKRERPQVTVRERI</sequence>
<evidence type="ECO:0000256" key="8">
    <source>
        <dbReference type="ARBA" id="ARBA00023186"/>
    </source>
</evidence>
<evidence type="ECO:0000256" key="10">
    <source>
        <dbReference type="SAM" id="Phobius"/>
    </source>
</evidence>
<evidence type="ECO:0000259" key="11">
    <source>
        <dbReference type="Pfam" id="PF02096"/>
    </source>
</evidence>
<feature type="transmembrane region" description="Helical" evidence="10">
    <location>
        <begin position="204"/>
        <end position="227"/>
    </location>
</feature>
<feature type="domain" description="Membrane insertase YidC/Oxa/ALB C-terminal" evidence="11">
    <location>
        <begin position="31"/>
        <end position="241"/>
    </location>
</feature>
<comment type="similarity">
    <text evidence="9">Belongs to the OXA1/ALB3/YidC family.</text>
</comment>
<feature type="transmembrane region" description="Helical" evidence="10">
    <location>
        <begin position="99"/>
        <end position="116"/>
    </location>
</feature>
<evidence type="ECO:0000256" key="5">
    <source>
        <dbReference type="ARBA" id="ARBA00022927"/>
    </source>
</evidence>
<dbReference type="Pfam" id="PF02096">
    <property type="entry name" value="60KD_IMP"/>
    <property type="match status" value="1"/>
</dbReference>
<evidence type="ECO:0000313" key="12">
    <source>
        <dbReference type="EMBL" id="TSC92079.1"/>
    </source>
</evidence>
<reference evidence="12 13" key="1">
    <citation type="submission" date="2017-07" db="EMBL/GenBank/DDBJ databases">
        <title>Mechanisms for carbon and nitrogen cycling indicate functional differentiation within the Candidate Phyla Radiation.</title>
        <authorList>
            <person name="Danczak R.E."/>
            <person name="Johnston M.D."/>
            <person name="Kenah C."/>
            <person name="Slattery M."/>
            <person name="Wrighton K.C."/>
            <person name="Wilkins M.J."/>
        </authorList>
    </citation>
    <scope>NUCLEOTIDE SEQUENCE [LARGE SCALE GENOMIC DNA]</scope>
    <source>
        <strain evidence="12">Licking1014_96</strain>
    </source>
</reference>
<dbReference type="PANTHER" id="PTHR12428">
    <property type="entry name" value="OXA1"/>
    <property type="match status" value="1"/>
</dbReference>
<feature type="transmembrane region" description="Helical" evidence="10">
    <location>
        <begin position="153"/>
        <end position="172"/>
    </location>
</feature>
<dbReference type="Proteomes" id="UP000318296">
    <property type="component" value="Unassembled WGS sequence"/>
</dbReference>
<gene>
    <name evidence="12" type="ORF">CEN92_149</name>
</gene>
<dbReference type="CDD" id="cd20070">
    <property type="entry name" value="5TM_YidC_Alb3"/>
    <property type="match status" value="1"/>
</dbReference>
<dbReference type="InterPro" id="IPR047196">
    <property type="entry name" value="YidC_ALB_C"/>
</dbReference>
<dbReference type="PANTHER" id="PTHR12428:SF65">
    <property type="entry name" value="CYTOCHROME C OXIDASE ASSEMBLY PROTEIN COX18, MITOCHONDRIAL"/>
    <property type="match status" value="1"/>
</dbReference>
<dbReference type="InterPro" id="IPR028055">
    <property type="entry name" value="YidC/Oxa/ALB_C"/>
</dbReference>
<feature type="transmembrane region" description="Helical" evidence="10">
    <location>
        <begin position="30"/>
        <end position="49"/>
    </location>
</feature>
<keyword evidence="8" id="KW-0143">Chaperone</keyword>
<keyword evidence="3" id="KW-1003">Cell membrane</keyword>
<comment type="caution">
    <text evidence="12">The sequence shown here is derived from an EMBL/GenBank/DDBJ whole genome shotgun (WGS) entry which is preliminary data.</text>
</comment>
<dbReference type="AlphaFoldDB" id="A0A554LHC6"/>
<dbReference type="GO" id="GO:0005886">
    <property type="term" value="C:plasma membrane"/>
    <property type="evidence" value="ECO:0007669"/>
    <property type="project" value="UniProtKB-SubCell"/>
</dbReference>
<accession>A0A554LHC6</accession>
<comment type="subcellular location">
    <subcellularLocation>
        <location evidence="1">Cell membrane</location>
        <topology evidence="1">Multi-pass membrane protein</topology>
    </subcellularLocation>
    <subcellularLocation>
        <location evidence="9">Membrane</location>
        <topology evidence="9">Multi-pass membrane protein</topology>
    </subcellularLocation>
</comment>
<evidence type="ECO:0000256" key="3">
    <source>
        <dbReference type="ARBA" id="ARBA00022475"/>
    </source>
</evidence>
<dbReference type="NCBIfam" id="TIGR03592">
    <property type="entry name" value="yidC_oxa1_cterm"/>
    <property type="match status" value="1"/>
</dbReference>
<keyword evidence="6 10" id="KW-1133">Transmembrane helix</keyword>
<name>A0A554LHC6_9BACT</name>
<evidence type="ECO:0000313" key="13">
    <source>
        <dbReference type="Proteomes" id="UP000318296"/>
    </source>
</evidence>
<protein>
    <submittedName>
        <fullName evidence="12">Preprotein translocase subunit YidC</fullName>
    </submittedName>
</protein>
<organism evidence="12 13">
    <name type="scientific">Candidatus Berkelbacteria bacterium Licking1014_96</name>
    <dbReference type="NCBI Taxonomy" id="2017149"/>
    <lineage>
        <taxon>Bacteria</taxon>
        <taxon>Candidatus Berkelbacteria</taxon>
    </lineage>
</organism>
<keyword evidence="7 10" id="KW-0472">Membrane</keyword>